<dbReference type="KEGG" id="nli:G3M70_16890"/>
<comment type="subcellular location">
    <subcellularLocation>
        <location evidence="1">Cell membrane</location>
        <topology evidence="1">Multi-pass membrane protein</topology>
    </subcellularLocation>
</comment>
<dbReference type="Proteomes" id="UP000594688">
    <property type="component" value="Chromosome"/>
</dbReference>
<keyword evidence="3 6" id="KW-0812">Transmembrane</keyword>
<evidence type="ECO:0000256" key="1">
    <source>
        <dbReference type="ARBA" id="ARBA00004651"/>
    </source>
</evidence>
<name>A0A7T0BYV7_9BACT</name>
<dbReference type="PANTHER" id="PTHR33529">
    <property type="entry name" value="SLR0882 PROTEIN-RELATED"/>
    <property type="match status" value="1"/>
</dbReference>
<protein>
    <submittedName>
        <fullName evidence="7">LPS export ABC transporter permease LptF</fullName>
    </submittedName>
</protein>
<evidence type="ECO:0000313" key="7">
    <source>
        <dbReference type="EMBL" id="QPJ63458.1"/>
    </source>
</evidence>
<dbReference type="Pfam" id="PF03739">
    <property type="entry name" value="LptF_LptG"/>
    <property type="match status" value="1"/>
</dbReference>
<evidence type="ECO:0000256" key="3">
    <source>
        <dbReference type="ARBA" id="ARBA00022692"/>
    </source>
</evidence>
<evidence type="ECO:0000313" key="8">
    <source>
        <dbReference type="Proteomes" id="UP000594688"/>
    </source>
</evidence>
<keyword evidence="5 6" id="KW-0472">Membrane</keyword>
<proteinExistence type="predicted"/>
<reference evidence="7 8" key="1">
    <citation type="submission" date="2020-02" db="EMBL/GenBank/DDBJ databases">
        <title>Genomic and physiological characterization of two novel Nitrospinaceae genera.</title>
        <authorList>
            <person name="Mueller A.J."/>
            <person name="Jung M.-Y."/>
            <person name="Strachan C.R."/>
            <person name="Herbold C.W."/>
            <person name="Kirkegaard R.H."/>
            <person name="Daims H."/>
        </authorList>
    </citation>
    <scope>NUCLEOTIDE SEQUENCE [LARGE SCALE GENOMIC DNA]</scope>
    <source>
        <strain evidence="7">EB</strain>
    </source>
</reference>
<gene>
    <name evidence="7" type="primary">lptF</name>
    <name evidence="7" type="ORF">G3M70_16890</name>
</gene>
<evidence type="ECO:0000256" key="6">
    <source>
        <dbReference type="SAM" id="Phobius"/>
    </source>
</evidence>
<dbReference type="AlphaFoldDB" id="A0A7T0BYV7"/>
<evidence type="ECO:0000256" key="5">
    <source>
        <dbReference type="ARBA" id="ARBA00023136"/>
    </source>
</evidence>
<dbReference type="GO" id="GO:0043190">
    <property type="term" value="C:ATP-binding cassette (ABC) transporter complex"/>
    <property type="evidence" value="ECO:0007669"/>
    <property type="project" value="InterPro"/>
</dbReference>
<dbReference type="EMBL" id="CP048685">
    <property type="protein sequence ID" value="QPJ63458.1"/>
    <property type="molecule type" value="Genomic_DNA"/>
</dbReference>
<evidence type="ECO:0000256" key="2">
    <source>
        <dbReference type="ARBA" id="ARBA00022475"/>
    </source>
</evidence>
<feature type="transmembrane region" description="Helical" evidence="6">
    <location>
        <begin position="52"/>
        <end position="77"/>
    </location>
</feature>
<dbReference type="GO" id="GO:0015920">
    <property type="term" value="P:lipopolysaccharide transport"/>
    <property type="evidence" value="ECO:0007669"/>
    <property type="project" value="TreeGrafter"/>
</dbReference>
<dbReference type="NCBIfam" id="TIGR04407">
    <property type="entry name" value="LptF_YjgP"/>
    <property type="match status" value="1"/>
</dbReference>
<keyword evidence="4 6" id="KW-1133">Transmembrane helix</keyword>
<organism evidence="7 8">
    <name type="scientific">Candidatus Nitronauta litoralis</name>
    <dbReference type="NCBI Taxonomy" id="2705533"/>
    <lineage>
        <taxon>Bacteria</taxon>
        <taxon>Pseudomonadati</taxon>
        <taxon>Nitrospinota/Tectimicrobiota group</taxon>
        <taxon>Nitrospinota</taxon>
        <taxon>Nitrospinia</taxon>
        <taxon>Nitrospinales</taxon>
        <taxon>Nitrospinaceae</taxon>
        <taxon>Candidatus Nitronauta</taxon>
    </lineage>
</organism>
<sequence>MKIIYKYIVRELLKIFILSTLFLTGILFLDKLLFIAKLILSRGVTFSEMSRMMLYISPAFLAITIPMSVLVASVVVFNQLSGDNEFVVMKASGWSFLYLMRPVMAFAVIAYILNNLVIFYALPWGNYSFKKMVFDIVRHRANLDIKPNVFNRDFRNLIIFAQSRKSGSELGNLFVADTSTPGSNRIILAKKGVIVTDPDSFKIQLQLSNGTIHNTTERGRNYQILSFDRYDVNLALPKSGVIEHELLANNREMSLSELRAKIKKKKEEGYTVFREEVELSKKFSIPLTCLLFALIGAPLGIKSSRSGRSGGFAMCALIILAYYVGLVSTQNLGSSGKLPALYSVWIPNIFLAVLMIFVVYKAHREIPFVILDTIIDFVSNLAEKVGHLFQNLGNRNSTTSLRHQQNETLRKKQLEKRTKEIFNKKVRNAGTEKT</sequence>
<accession>A0A7T0BYV7</accession>
<dbReference type="GO" id="GO:0055085">
    <property type="term" value="P:transmembrane transport"/>
    <property type="evidence" value="ECO:0007669"/>
    <property type="project" value="InterPro"/>
</dbReference>
<dbReference type="PANTHER" id="PTHR33529:SF6">
    <property type="entry name" value="YJGP_YJGQ FAMILY PERMEASE"/>
    <property type="match status" value="1"/>
</dbReference>
<feature type="transmembrane region" description="Helical" evidence="6">
    <location>
        <begin position="98"/>
        <end position="122"/>
    </location>
</feature>
<keyword evidence="2" id="KW-1003">Cell membrane</keyword>
<evidence type="ECO:0000256" key="4">
    <source>
        <dbReference type="ARBA" id="ARBA00022989"/>
    </source>
</evidence>
<dbReference type="InterPro" id="IPR030922">
    <property type="entry name" value="LptF"/>
</dbReference>
<feature type="transmembrane region" description="Helical" evidence="6">
    <location>
        <begin position="340"/>
        <end position="360"/>
    </location>
</feature>
<dbReference type="InterPro" id="IPR005495">
    <property type="entry name" value="LptG/LptF_permease"/>
</dbReference>
<feature type="transmembrane region" description="Helical" evidence="6">
    <location>
        <begin position="310"/>
        <end position="328"/>
    </location>
</feature>
<feature type="transmembrane region" description="Helical" evidence="6">
    <location>
        <begin position="12"/>
        <end position="40"/>
    </location>
</feature>